<dbReference type="Gene3D" id="3.40.50.720">
    <property type="entry name" value="NAD(P)-binding Rossmann-like Domain"/>
    <property type="match status" value="1"/>
</dbReference>
<accession>L9VXH8</accession>
<dbReference type="PANTHER" id="PTHR11695:SF294">
    <property type="entry name" value="RETICULON-4-INTERACTING PROTEIN 1, MITOCHONDRIAL"/>
    <property type="match status" value="1"/>
</dbReference>
<dbReference type="PATRIC" id="fig|795797.19.peg.82"/>
<organism evidence="2 3">
    <name type="scientific">Halalkalicoccus jeotgali (strain DSM 18796 / CECT 7217 / JCM 14584 / KCTC 4019 / B3)</name>
    <dbReference type="NCBI Taxonomy" id="795797"/>
    <lineage>
        <taxon>Archaea</taxon>
        <taxon>Methanobacteriati</taxon>
        <taxon>Methanobacteriota</taxon>
        <taxon>Stenosarchaea group</taxon>
        <taxon>Halobacteria</taxon>
        <taxon>Halobacteriales</taxon>
        <taxon>Halococcaceae</taxon>
        <taxon>Halalkalicoccus</taxon>
    </lineage>
</organism>
<dbReference type="OrthoDB" id="146629at2157"/>
<proteinExistence type="predicted"/>
<evidence type="ECO:0000313" key="3">
    <source>
        <dbReference type="Proteomes" id="UP000011645"/>
    </source>
</evidence>
<dbReference type="InterPro" id="IPR013154">
    <property type="entry name" value="ADH-like_N"/>
</dbReference>
<feature type="domain" description="Enoyl reductase (ER)" evidence="1">
    <location>
        <begin position="10"/>
        <end position="309"/>
    </location>
</feature>
<dbReference type="PANTHER" id="PTHR11695">
    <property type="entry name" value="ALCOHOL DEHYDROGENASE RELATED"/>
    <property type="match status" value="1"/>
</dbReference>
<dbReference type="SUPFAM" id="SSF51735">
    <property type="entry name" value="NAD(P)-binding Rossmann-fold domains"/>
    <property type="match status" value="1"/>
</dbReference>
<dbReference type="Pfam" id="PF08240">
    <property type="entry name" value="ADH_N"/>
    <property type="match status" value="1"/>
</dbReference>
<reference evidence="2 3" key="1">
    <citation type="journal article" date="2014" name="PLoS Genet.">
        <title>Phylogenetically driven sequencing of extremely halophilic archaea reveals strategies for static and dynamic osmo-response.</title>
        <authorList>
            <person name="Becker E.A."/>
            <person name="Seitzer P.M."/>
            <person name="Tritt A."/>
            <person name="Larsen D."/>
            <person name="Krusor M."/>
            <person name="Yao A.I."/>
            <person name="Wu D."/>
            <person name="Madern D."/>
            <person name="Eisen J.A."/>
            <person name="Darling A.E."/>
            <person name="Facciotti M.T."/>
        </authorList>
    </citation>
    <scope>NUCLEOTIDE SEQUENCE [LARGE SCALE GENOMIC DNA]</scope>
    <source>
        <strain evidence="3">DSM 18796 / CECT 7217 / JCM 14584 / KCTC 4019 / B3</strain>
    </source>
</reference>
<dbReference type="EMBL" id="AOHV01000002">
    <property type="protein sequence ID" value="ELY41727.1"/>
    <property type="molecule type" value="Genomic_DNA"/>
</dbReference>
<dbReference type="InterPro" id="IPR050700">
    <property type="entry name" value="YIM1/Zinc_Alcohol_DH_Fams"/>
</dbReference>
<dbReference type="GO" id="GO:0044281">
    <property type="term" value="P:small molecule metabolic process"/>
    <property type="evidence" value="ECO:0007669"/>
    <property type="project" value="UniProtKB-ARBA"/>
</dbReference>
<gene>
    <name evidence="2" type="ORF">C497_00530</name>
</gene>
<dbReference type="Proteomes" id="UP000011645">
    <property type="component" value="Unassembled WGS sequence"/>
</dbReference>
<dbReference type="GO" id="GO:0043168">
    <property type="term" value="F:anion binding"/>
    <property type="evidence" value="ECO:0007669"/>
    <property type="project" value="UniProtKB-ARBA"/>
</dbReference>
<evidence type="ECO:0000259" key="1">
    <source>
        <dbReference type="SMART" id="SM00829"/>
    </source>
</evidence>
<dbReference type="CDD" id="cd05289">
    <property type="entry name" value="MDR_like_2"/>
    <property type="match status" value="1"/>
</dbReference>
<dbReference type="Gene3D" id="3.90.180.10">
    <property type="entry name" value="Medium-chain alcohol dehydrogenases, catalytic domain"/>
    <property type="match status" value="1"/>
</dbReference>
<dbReference type="GO" id="GO:0030554">
    <property type="term" value="F:adenyl nucleotide binding"/>
    <property type="evidence" value="ECO:0007669"/>
    <property type="project" value="UniProtKB-ARBA"/>
</dbReference>
<dbReference type="InterPro" id="IPR036291">
    <property type="entry name" value="NAD(P)-bd_dom_sf"/>
</dbReference>
<dbReference type="InterPro" id="IPR020843">
    <property type="entry name" value="ER"/>
</dbReference>
<dbReference type="AlphaFoldDB" id="L9VXH8"/>
<comment type="caution">
    <text evidence="2">The sequence shown here is derived from an EMBL/GenBank/DDBJ whole genome shotgun (WGS) entry which is preliminary data.</text>
</comment>
<keyword evidence="3" id="KW-1185">Reference proteome</keyword>
<dbReference type="SUPFAM" id="SSF50129">
    <property type="entry name" value="GroES-like"/>
    <property type="match status" value="1"/>
</dbReference>
<dbReference type="Pfam" id="PF13602">
    <property type="entry name" value="ADH_zinc_N_2"/>
    <property type="match status" value="1"/>
</dbReference>
<dbReference type="InterPro" id="IPR011032">
    <property type="entry name" value="GroES-like_sf"/>
</dbReference>
<dbReference type="RefSeq" id="WP_008413682.1">
    <property type="nucleotide sequence ID" value="NC_014299.1"/>
</dbReference>
<sequence length="312" mass="33684">MKAVRIHEFGSLDVLRYEDAPRPDPLDDDVLVRVHAAGVNPVDWRIRQGMQLVSMLPENPFPLILGMNVSGVVEEVGASVTEFESGDAVFGVNGFPELGSYAEYSSTPAEQLAPKPESLDHEEAAGVPVVTQTAWQALFEYADCTADRRVLIHGAAGGVGHMAVQLAKWKGTDVIATASGYSEDYLRELGVDEFVNYREERFESVIDDVDIVVDTVGDEIPTRSVDVLKEEGVFVSVVGQPSDALTTNHDIDVEVVSGRSNSPSLLTTISELIDAGEVRPTISAEFPLENAAQAHEIGETEHVQGKLVLSVA</sequence>
<evidence type="ECO:0000313" key="2">
    <source>
        <dbReference type="EMBL" id="ELY41727.1"/>
    </source>
</evidence>
<dbReference type="GeneID" id="9421565"/>
<dbReference type="SMART" id="SM00829">
    <property type="entry name" value="PKS_ER"/>
    <property type="match status" value="1"/>
</dbReference>
<name>L9VXH8_HALJB</name>
<dbReference type="GO" id="GO:0016616">
    <property type="term" value="F:oxidoreductase activity, acting on the CH-OH group of donors, NAD or NADP as acceptor"/>
    <property type="evidence" value="ECO:0007669"/>
    <property type="project" value="UniProtKB-ARBA"/>
</dbReference>
<protein>
    <submittedName>
        <fullName evidence="2">Putative oxidoreductase</fullName>
    </submittedName>
</protein>